<evidence type="ECO:0000313" key="6">
    <source>
        <dbReference type="Proteomes" id="UP001159364"/>
    </source>
</evidence>
<evidence type="ECO:0000259" key="4">
    <source>
        <dbReference type="PROSITE" id="PS51352"/>
    </source>
</evidence>
<dbReference type="InterPro" id="IPR013766">
    <property type="entry name" value="Thioredoxin_domain"/>
</dbReference>
<organism evidence="5 6">
    <name type="scientific">Erythroxylum novogranatense</name>
    <dbReference type="NCBI Taxonomy" id="1862640"/>
    <lineage>
        <taxon>Eukaryota</taxon>
        <taxon>Viridiplantae</taxon>
        <taxon>Streptophyta</taxon>
        <taxon>Embryophyta</taxon>
        <taxon>Tracheophyta</taxon>
        <taxon>Spermatophyta</taxon>
        <taxon>Magnoliopsida</taxon>
        <taxon>eudicotyledons</taxon>
        <taxon>Gunneridae</taxon>
        <taxon>Pentapetalae</taxon>
        <taxon>rosids</taxon>
        <taxon>fabids</taxon>
        <taxon>Malpighiales</taxon>
        <taxon>Erythroxylaceae</taxon>
        <taxon>Erythroxylum</taxon>
    </lineage>
</organism>
<dbReference type="PROSITE" id="PS51352">
    <property type="entry name" value="THIOREDOXIN_2"/>
    <property type="match status" value="1"/>
</dbReference>
<keyword evidence="1" id="KW-0249">Electron transport</keyword>
<evidence type="ECO:0000256" key="1">
    <source>
        <dbReference type="ARBA" id="ARBA00022982"/>
    </source>
</evidence>
<dbReference type="EMBL" id="JAIWQS010000005">
    <property type="protein sequence ID" value="KAJ8765946.1"/>
    <property type="molecule type" value="Genomic_DNA"/>
</dbReference>
<reference evidence="5 6" key="1">
    <citation type="submission" date="2021-09" db="EMBL/GenBank/DDBJ databases">
        <title>Genomic insights and catalytic innovation underlie evolution of tropane alkaloids biosynthesis.</title>
        <authorList>
            <person name="Wang Y.-J."/>
            <person name="Tian T."/>
            <person name="Huang J.-P."/>
            <person name="Huang S.-X."/>
        </authorList>
    </citation>
    <scope>NUCLEOTIDE SEQUENCE [LARGE SCALE GENOMIC DNA]</scope>
    <source>
        <strain evidence="5">KIB-2018</strain>
        <tissue evidence="5">Leaf</tissue>
    </source>
</reference>
<gene>
    <name evidence="5" type="ORF">K2173_020462</name>
</gene>
<evidence type="ECO:0000313" key="5">
    <source>
        <dbReference type="EMBL" id="KAJ8765946.1"/>
    </source>
</evidence>
<dbReference type="InterPro" id="IPR036249">
    <property type="entry name" value="Thioredoxin-like_sf"/>
</dbReference>
<dbReference type="AlphaFoldDB" id="A0AAV8THT8"/>
<accession>A0AAV8THT8</accession>
<evidence type="ECO:0000256" key="2">
    <source>
        <dbReference type="ARBA" id="ARBA00023157"/>
    </source>
</evidence>
<evidence type="ECO:0000256" key="3">
    <source>
        <dbReference type="ARBA" id="ARBA00023284"/>
    </source>
</evidence>
<dbReference type="SUPFAM" id="SSF52833">
    <property type="entry name" value="Thioredoxin-like"/>
    <property type="match status" value="1"/>
</dbReference>
<protein>
    <recommendedName>
        <fullName evidence="4">Thioredoxin domain-containing protein</fullName>
    </recommendedName>
</protein>
<keyword evidence="3" id="KW-0676">Redox-active center</keyword>
<keyword evidence="6" id="KW-1185">Reference proteome</keyword>
<dbReference type="Gene3D" id="3.40.30.10">
    <property type="entry name" value="Glutaredoxin"/>
    <property type="match status" value="1"/>
</dbReference>
<proteinExistence type="predicted"/>
<keyword evidence="2" id="KW-1015">Disulfide bond</keyword>
<dbReference type="CDD" id="cd02947">
    <property type="entry name" value="TRX_family"/>
    <property type="match status" value="1"/>
</dbReference>
<keyword evidence="1" id="KW-0813">Transport</keyword>
<name>A0AAV8THT8_9ROSI</name>
<dbReference type="PANTHER" id="PTHR46115">
    <property type="entry name" value="THIOREDOXIN-LIKE PROTEIN 1"/>
    <property type="match status" value="1"/>
</dbReference>
<comment type="caution">
    <text evidence="5">The sequence shown here is derived from an EMBL/GenBank/DDBJ whole genome shotgun (WGS) entry which is preliminary data.</text>
</comment>
<feature type="domain" description="Thioredoxin" evidence="4">
    <location>
        <begin position="58"/>
        <end position="188"/>
    </location>
</feature>
<dbReference type="Pfam" id="PF00085">
    <property type="entry name" value="Thioredoxin"/>
    <property type="match status" value="1"/>
</dbReference>
<dbReference type="Proteomes" id="UP001159364">
    <property type="component" value="Linkage Group LG05"/>
</dbReference>
<dbReference type="FunFam" id="3.40.30.10:FF:000245">
    <property type="entry name" value="Thioredoxin"/>
    <property type="match status" value="1"/>
</dbReference>
<sequence length="191" mass="21109">MKGNSVIRPFLLRWSQRQLRCVSSSSRSCESASSDHKKISSPNAIVFPANSSASTQNLHLSSPSLQFKRALSSTSGPANIVLINSDAEFEKVIKDVQGKSLDRIFYFTAVWCGPCRVISPVITELSEKFAHVGVHKIDIDQEDIGNTLRNLQISSVPTLHFYQNGKKAAEIVGADVARLKNVMETLYSRKD</sequence>